<protein>
    <recommendedName>
        <fullName evidence="3">Fibronectin type-III domain-containing protein</fullName>
    </recommendedName>
</protein>
<organism evidence="1 2">
    <name type="scientific">Candidatus Jorgensenbacteria bacterium CG23_combo_of_CG06-09_8_20_14_all_54_14</name>
    <dbReference type="NCBI Taxonomy" id="1974595"/>
    <lineage>
        <taxon>Bacteria</taxon>
        <taxon>Candidatus Joergenseniibacteriota</taxon>
    </lineage>
</organism>
<dbReference type="AlphaFoldDB" id="A0A2G9ZA96"/>
<proteinExistence type="predicted"/>
<name>A0A2G9ZA96_9BACT</name>
<accession>A0A2G9ZA96</accession>
<reference evidence="1 2" key="1">
    <citation type="submission" date="2017-09" db="EMBL/GenBank/DDBJ databases">
        <title>Depth-based differentiation of microbial function through sediment-hosted aquifers and enrichment of novel symbionts in the deep terrestrial subsurface.</title>
        <authorList>
            <person name="Probst A.J."/>
            <person name="Ladd B."/>
            <person name="Jarett J.K."/>
            <person name="Geller-Mcgrath D.E."/>
            <person name="Sieber C.M."/>
            <person name="Emerson J.B."/>
            <person name="Anantharaman K."/>
            <person name="Thomas B.C."/>
            <person name="Malmstrom R."/>
            <person name="Stieglmeier M."/>
            <person name="Klingl A."/>
            <person name="Woyke T."/>
            <person name="Ryan C.M."/>
            <person name="Banfield J.F."/>
        </authorList>
    </citation>
    <scope>NUCLEOTIDE SEQUENCE [LARGE SCALE GENOMIC DNA]</scope>
    <source>
        <strain evidence="1">CG23_combo_of_CG06-09_8_20_14_all_54_14</strain>
    </source>
</reference>
<evidence type="ECO:0000313" key="1">
    <source>
        <dbReference type="EMBL" id="PIP30031.1"/>
    </source>
</evidence>
<dbReference type="Proteomes" id="UP000228812">
    <property type="component" value="Unassembled WGS sequence"/>
</dbReference>
<dbReference type="EMBL" id="PCRZ01000017">
    <property type="protein sequence ID" value="PIP30031.1"/>
    <property type="molecule type" value="Genomic_DNA"/>
</dbReference>
<comment type="caution">
    <text evidence="1">The sequence shown here is derived from an EMBL/GenBank/DDBJ whole genome shotgun (WGS) entry which is preliminary data.</text>
</comment>
<gene>
    <name evidence="1" type="ORF">COX26_00980</name>
</gene>
<evidence type="ECO:0008006" key="3">
    <source>
        <dbReference type="Google" id="ProtNLM"/>
    </source>
</evidence>
<evidence type="ECO:0000313" key="2">
    <source>
        <dbReference type="Proteomes" id="UP000228812"/>
    </source>
</evidence>
<sequence length="403" mass="42732">MLGGDSNTGLSVIAARSAGAGSFEDKPLAAGATRYYQLKINYTDSGTPASELTPASPISCTTLAMIPQDPTLLNVTTLSASSLYMTWKDNAVRPHNFASERIKVTPASSAAVAAARDAGGIHVTWQNQTNAAQFRGPYYHVVERSTDPTPTSRFSGGDTSLSSFVAVFDEDRDYNASPPRTSYEWTDPTPPAGTLYYRVKACSLLRVDYDHNGTLDDVCAAPAPAAGVQVALAPASASRAASMWDAVRGAAAAIIDRIGDFFARLARIIGAVELAGVVEGAQVDLNAYFSQFAVTLSPAANPSVYRDDNLGSDTVYLYRVKAVYTDGKTPAETFYTNEGAGKTFAQPAGEQGTNEGVNVCVRNNLCGPVPGTRFSGQPLVPQCAKNADCRDVGTSRQFFEETR</sequence>